<evidence type="ECO:0000256" key="1">
    <source>
        <dbReference type="ARBA" id="ARBA00023015"/>
    </source>
</evidence>
<gene>
    <name evidence="6" type="ORF">OW763_14680</name>
</gene>
<sequence>MKSIIYNLKFSKLFNAFTEEQLQQILNNINYKITSFNKDQVIAVEGDPISSIGIVLDGTIEVQKNYPSGKTVTISKIKQGDIFGEVIIFSNKKEYPATIISTDKSKIIFISKNDIMNLCSSNTIFLNKFMGLLSNKILMLNKKLKNLSYQTIREKICSYLIDEYKKQKKLIIKITHSRKAMAELFGITRPSLSRELINMKNDDLIDFNRQTITIKNLETLEDYLL</sequence>
<dbReference type="SUPFAM" id="SSF51206">
    <property type="entry name" value="cAMP-binding domain-like"/>
    <property type="match status" value="1"/>
</dbReference>
<dbReference type="EMBL" id="JAPQER010000008">
    <property type="protein sequence ID" value="MCY6485577.1"/>
    <property type="molecule type" value="Genomic_DNA"/>
</dbReference>
<dbReference type="Proteomes" id="UP001078443">
    <property type="component" value="Unassembled WGS sequence"/>
</dbReference>
<keyword evidence="3" id="KW-0804">Transcription</keyword>
<dbReference type="Gene3D" id="2.60.120.10">
    <property type="entry name" value="Jelly Rolls"/>
    <property type="match status" value="1"/>
</dbReference>
<keyword evidence="2" id="KW-0238">DNA-binding</keyword>
<feature type="domain" description="HTH crp-type" evidence="5">
    <location>
        <begin position="150"/>
        <end position="218"/>
    </location>
</feature>
<feature type="domain" description="Cyclic nucleotide-binding" evidence="4">
    <location>
        <begin position="13"/>
        <end position="118"/>
    </location>
</feature>
<dbReference type="CDD" id="cd00038">
    <property type="entry name" value="CAP_ED"/>
    <property type="match status" value="1"/>
</dbReference>
<organism evidence="6 7">
    <name type="scientific">Clostridium aestuarii</name>
    <dbReference type="NCBI Taxonomy" id="338193"/>
    <lineage>
        <taxon>Bacteria</taxon>
        <taxon>Bacillati</taxon>
        <taxon>Bacillota</taxon>
        <taxon>Clostridia</taxon>
        <taxon>Eubacteriales</taxon>
        <taxon>Clostridiaceae</taxon>
        <taxon>Clostridium</taxon>
    </lineage>
</organism>
<dbReference type="PANTHER" id="PTHR24567:SF58">
    <property type="entry name" value="CYCLIC AMP-BINDING REGULATORY PROTEIN"/>
    <property type="match status" value="1"/>
</dbReference>
<dbReference type="InterPro" id="IPR036390">
    <property type="entry name" value="WH_DNA-bd_sf"/>
</dbReference>
<dbReference type="SUPFAM" id="SSF46785">
    <property type="entry name" value="Winged helix' DNA-binding domain"/>
    <property type="match status" value="1"/>
</dbReference>
<dbReference type="InterPro" id="IPR014710">
    <property type="entry name" value="RmlC-like_jellyroll"/>
</dbReference>
<dbReference type="InterPro" id="IPR000595">
    <property type="entry name" value="cNMP-bd_dom"/>
</dbReference>
<dbReference type="PANTHER" id="PTHR24567">
    <property type="entry name" value="CRP FAMILY TRANSCRIPTIONAL REGULATORY PROTEIN"/>
    <property type="match status" value="1"/>
</dbReference>
<dbReference type="RefSeq" id="WP_268042025.1">
    <property type="nucleotide sequence ID" value="NZ_JAPQER010000008.1"/>
</dbReference>
<dbReference type="Pfam" id="PF13545">
    <property type="entry name" value="HTH_Crp_2"/>
    <property type="match status" value="1"/>
</dbReference>
<dbReference type="InterPro" id="IPR050397">
    <property type="entry name" value="Env_Response_Regulators"/>
</dbReference>
<protein>
    <submittedName>
        <fullName evidence="6">Crp/Fnr family transcriptional regulator</fullName>
    </submittedName>
</protein>
<dbReference type="InterPro" id="IPR012318">
    <property type="entry name" value="HTH_CRP"/>
</dbReference>
<evidence type="ECO:0000313" key="6">
    <source>
        <dbReference type="EMBL" id="MCY6485577.1"/>
    </source>
</evidence>
<dbReference type="Pfam" id="PF00027">
    <property type="entry name" value="cNMP_binding"/>
    <property type="match status" value="1"/>
</dbReference>
<dbReference type="InterPro" id="IPR018490">
    <property type="entry name" value="cNMP-bd_dom_sf"/>
</dbReference>
<keyword evidence="1" id="KW-0805">Transcription regulation</keyword>
<evidence type="ECO:0000256" key="3">
    <source>
        <dbReference type="ARBA" id="ARBA00023163"/>
    </source>
</evidence>
<keyword evidence="7" id="KW-1185">Reference proteome</keyword>
<evidence type="ECO:0000256" key="2">
    <source>
        <dbReference type="ARBA" id="ARBA00023125"/>
    </source>
</evidence>
<evidence type="ECO:0000259" key="5">
    <source>
        <dbReference type="PROSITE" id="PS51063"/>
    </source>
</evidence>
<proteinExistence type="predicted"/>
<comment type="caution">
    <text evidence="6">The sequence shown here is derived from an EMBL/GenBank/DDBJ whole genome shotgun (WGS) entry which is preliminary data.</text>
</comment>
<evidence type="ECO:0000313" key="7">
    <source>
        <dbReference type="Proteomes" id="UP001078443"/>
    </source>
</evidence>
<name>A0ABT4D375_9CLOT</name>
<dbReference type="PROSITE" id="PS50042">
    <property type="entry name" value="CNMP_BINDING_3"/>
    <property type="match status" value="1"/>
</dbReference>
<dbReference type="SMART" id="SM00100">
    <property type="entry name" value="cNMP"/>
    <property type="match status" value="1"/>
</dbReference>
<reference evidence="6" key="1">
    <citation type="submission" date="2022-12" db="EMBL/GenBank/DDBJ databases">
        <authorList>
            <person name="Wang J."/>
        </authorList>
    </citation>
    <scope>NUCLEOTIDE SEQUENCE</scope>
    <source>
        <strain evidence="6">HY-45-18</strain>
    </source>
</reference>
<accession>A0ABT4D375</accession>
<evidence type="ECO:0000259" key="4">
    <source>
        <dbReference type="PROSITE" id="PS50042"/>
    </source>
</evidence>
<dbReference type="PROSITE" id="PS51063">
    <property type="entry name" value="HTH_CRP_2"/>
    <property type="match status" value="1"/>
</dbReference>